<feature type="transmembrane region" description="Helical" evidence="7">
    <location>
        <begin position="304"/>
        <end position="322"/>
    </location>
</feature>
<dbReference type="SUPFAM" id="SSF103473">
    <property type="entry name" value="MFS general substrate transporter"/>
    <property type="match status" value="1"/>
</dbReference>
<protein>
    <submittedName>
        <fullName evidence="9">MFS transporter</fullName>
    </submittedName>
</protein>
<feature type="transmembrane region" description="Helical" evidence="7">
    <location>
        <begin position="328"/>
        <end position="349"/>
    </location>
</feature>
<dbReference type="Proteomes" id="UP000660675">
    <property type="component" value="Unassembled WGS sequence"/>
</dbReference>
<dbReference type="PANTHER" id="PTHR23513:SF6">
    <property type="entry name" value="MAJOR FACILITATOR SUPERFAMILY ASSOCIATED DOMAIN-CONTAINING PROTEIN"/>
    <property type="match status" value="1"/>
</dbReference>
<feature type="domain" description="Major facilitator superfamily (MFS) profile" evidence="8">
    <location>
        <begin position="239"/>
        <end position="444"/>
    </location>
</feature>
<dbReference type="CDD" id="cd06173">
    <property type="entry name" value="MFS_MefA_like"/>
    <property type="match status" value="1"/>
</dbReference>
<dbReference type="PROSITE" id="PS50850">
    <property type="entry name" value="MFS"/>
    <property type="match status" value="1"/>
</dbReference>
<keyword evidence="5 7" id="KW-0472">Membrane</keyword>
<keyword evidence="3 7" id="KW-0812">Transmembrane</keyword>
<evidence type="ECO:0000256" key="3">
    <source>
        <dbReference type="ARBA" id="ARBA00022692"/>
    </source>
</evidence>
<proteinExistence type="predicted"/>
<evidence type="ECO:0000256" key="4">
    <source>
        <dbReference type="ARBA" id="ARBA00022989"/>
    </source>
</evidence>
<evidence type="ECO:0000256" key="7">
    <source>
        <dbReference type="SAM" id="Phobius"/>
    </source>
</evidence>
<keyword evidence="4 7" id="KW-1133">Transmembrane helix</keyword>
<name>A0ABQ2VZL7_9ACTN</name>
<dbReference type="Gene3D" id="1.20.1250.20">
    <property type="entry name" value="MFS general substrate transporter like domains"/>
    <property type="match status" value="1"/>
</dbReference>
<sequence>MAAAGAQKAGLTRMRPLAGLLAALLIAQSGTRISAIAIPWFVLTTTGSATQAGLVAFCEMGPYVVIKAFTGPLVDRAGPRRVSWAADVVSAAAALLIPLLHLQGVLSFGALLALVAVIGAVRSPGDLAKEVMVPEAAERCGLPLERATGLEGVVERLSGTVGPAAGGALVALVGPMAGLGVNAACFAAGALIVAVVLPRGMGRPHERSATQGADAGTVEAGYWRSLRQGFAFLSRERLLLTLNAMIGVTNLLDAACVAVFIPVWAKESGHGAGAIGLIMVAFSIAATAGSLAAAAVAHRLRRRPVFFLGWLVAGAPRFLVLASGAPLWVVAVVVGAGGFGGGFINPIVGAVTYERIPPELLGRVRGIGQAMSWAGIPLGGLLAGVAVTGLGLTPVLVVAGIVYFLTTNLAGLRPEWREMDRHRGKGRADSAGPLASADAAQPAS</sequence>
<comment type="caution">
    <text evidence="9">The sequence shown here is derived from an EMBL/GenBank/DDBJ whole genome shotgun (WGS) entry which is preliminary data.</text>
</comment>
<reference evidence="10" key="1">
    <citation type="journal article" date="2019" name="Int. J. Syst. Evol. Microbiol.">
        <title>The Global Catalogue of Microorganisms (GCM) 10K type strain sequencing project: providing services to taxonomists for standard genome sequencing and annotation.</title>
        <authorList>
            <consortium name="The Broad Institute Genomics Platform"/>
            <consortium name="The Broad Institute Genome Sequencing Center for Infectious Disease"/>
            <person name="Wu L."/>
            <person name="Ma J."/>
        </authorList>
    </citation>
    <scope>NUCLEOTIDE SEQUENCE [LARGE SCALE GENOMIC DNA]</scope>
    <source>
        <strain evidence="10">JCM 4376</strain>
    </source>
</reference>
<evidence type="ECO:0000259" key="8">
    <source>
        <dbReference type="PROSITE" id="PS50850"/>
    </source>
</evidence>
<dbReference type="InterPro" id="IPR011701">
    <property type="entry name" value="MFS"/>
</dbReference>
<feature type="transmembrane region" description="Helical" evidence="7">
    <location>
        <begin position="238"/>
        <end position="265"/>
    </location>
</feature>
<keyword evidence="10" id="KW-1185">Reference proteome</keyword>
<dbReference type="Pfam" id="PF07690">
    <property type="entry name" value="MFS_1"/>
    <property type="match status" value="2"/>
</dbReference>
<gene>
    <name evidence="9" type="ORF">GCM10015535_23570</name>
</gene>
<feature type="region of interest" description="Disordered" evidence="6">
    <location>
        <begin position="421"/>
        <end position="444"/>
    </location>
</feature>
<keyword evidence="2" id="KW-1003">Cell membrane</keyword>
<dbReference type="EMBL" id="BMTF01000006">
    <property type="protein sequence ID" value="GGV82323.1"/>
    <property type="molecule type" value="Genomic_DNA"/>
</dbReference>
<dbReference type="PANTHER" id="PTHR23513">
    <property type="entry name" value="INTEGRAL MEMBRANE EFFLUX PROTEIN-RELATED"/>
    <property type="match status" value="1"/>
</dbReference>
<evidence type="ECO:0000313" key="9">
    <source>
        <dbReference type="EMBL" id="GGV82323.1"/>
    </source>
</evidence>
<feature type="transmembrane region" description="Helical" evidence="7">
    <location>
        <begin position="395"/>
        <end position="412"/>
    </location>
</feature>
<feature type="transmembrane region" description="Helical" evidence="7">
    <location>
        <begin position="105"/>
        <end position="123"/>
    </location>
</feature>
<feature type="transmembrane region" description="Helical" evidence="7">
    <location>
        <begin position="176"/>
        <end position="197"/>
    </location>
</feature>
<dbReference type="RefSeq" id="WP_189543663.1">
    <property type="nucleotide sequence ID" value="NZ_BMTF01000006.1"/>
</dbReference>
<evidence type="ECO:0000313" key="10">
    <source>
        <dbReference type="Proteomes" id="UP000660675"/>
    </source>
</evidence>
<accession>A0ABQ2VZL7</accession>
<dbReference type="InterPro" id="IPR020846">
    <property type="entry name" value="MFS_dom"/>
</dbReference>
<evidence type="ECO:0000256" key="2">
    <source>
        <dbReference type="ARBA" id="ARBA00022475"/>
    </source>
</evidence>
<evidence type="ECO:0000256" key="5">
    <source>
        <dbReference type="ARBA" id="ARBA00023136"/>
    </source>
</evidence>
<feature type="transmembrane region" description="Helical" evidence="7">
    <location>
        <begin position="370"/>
        <end position="389"/>
    </location>
</feature>
<dbReference type="InterPro" id="IPR036259">
    <property type="entry name" value="MFS_trans_sf"/>
</dbReference>
<comment type="subcellular location">
    <subcellularLocation>
        <location evidence="1">Cell membrane</location>
        <topology evidence="1">Multi-pass membrane protein</topology>
    </subcellularLocation>
</comment>
<organism evidence="9 10">
    <name type="scientific">Streptomyces gelaticus</name>
    <dbReference type="NCBI Taxonomy" id="285446"/>
    <lineage>
        <taxon>Bacteria</taxon>
        <taxon>Bacillati</taxon>
        <taxon>Actinomycetota</taxon>
        <taxon>Actinomycetes</taxon>
        <taxon>Kitasatosporales</taxon>
        <taxon>Streptomycetaceae</taxon>
        <taxon>Streptomyces</taxon>
    </lineage>
</organism>
<evidence type="ECO:0000256" key="6">
    <source>
        <dbReference type="SAM" id="MobiDB-lite"/>
    </source>
</evidence>
<feature type="transmembrane region" description="Helical" evidence="7">
    <location>
        <begin position="271"/>
        <end position="297"/>
    </location>
</feature>
<evidence type="ECO:0000256" key="1">
    <source>
        <dbReference type="ARBA" id="ARBA00004651"/>
    </source>
</evidence>